<evidence type="ECO:0000313" key="8">
    <source>
        <dbReference type="EMBL" id="KAK9267579.1"/>
    </source>
</evidence>
<comment type="subcellular location">
    <subcellularLocation>
        <location evidence="1">Membrane</location>
        <topology evidence="1">Multi-pass membrane protein</topology>
    </subcellularLocation>
</comment>
<dbReference type="InterPro" id="IPR007770">
    <property type="entry name" value="DMP"/>
</dbReference>
<keyword evidence="7" id="KW-0732">Signal</keyword>
<comment type="similarity">
    <text evidence="2">Belongs to the plant DMP1 protein family.</text>
</comment>
<keyword evidence="5 6" id="KW-0472">Membrane</keyword>
<keyword evidence="3 6" id="KW-0812">Transmembrane</keyword>
<evidence type="ECO:0008006" key="10">
    <source>
        <dbReference type="Google" id="ProtNLM"/>
    </source>
</evidence>
<dbReference type="AlphaFoldDB" id="A0AAP0NA98"/>
<name>A0AAP0NA98_LIQFO</name>
<evidence type="ECO:0000256" key="5">
    <source>
        <dbReference type="ARBA" id="ARBA00023136"/>
    </source>
</evidence>
<dbReference type="PANTHER" id="PTHR31621">
    <property type="entry name" value="PROTEIN DMP3"/>
    <property type="match status" value="1"/>
</dbReference>
<dbReference type="Pfam" id="PF05078">
    <property type="entry name" value="DUF679"/>
    <property type="match status" value="1"/>
</dbReference>
<evidence type="ECO:0000256" key="2">
    <source>
        <dbReference type="ARBA" id="ARBA00008707"/>
    </source>
</evidence>
<gene>
    <name evidence="8" type="ORF">L1049_010007</name>
</gene>
<evidence type="ECO:0000256" key="4">
    <source>
        <dbReference type="ARBA" id="ARBA00022989"/>
    </source>
</evidence>
<dbReference type="GO" id="GO:0010256">
    <property type="term" value="P:endomembrane system organization"/>
    <property type="evidence" value="ECO:0007669"/>
    <property type="project" value="TreeGrafter"/>
</dbReference>
<keyword evidence="4 6" id="KW-1133">Transmembrane helix</keyword>
<organism evidence="8 9">
    <name type="scientific">Liquidambar formosana</name>
    <name type="common">Formosan gum</name>
    <dbReference type="NCBI Taxonomy" id="63359"/>
    <lineage>
        <taxon>Eukaryota</taxon>
        <taxon>Viridiplantae</taxon>
        <taxon>Streptophyta</taxon>
        <taxon>Embryophyta</taxon>
        <taxon>Tracheophyta</taxon>
        <taxon>Spermatophyta</taxon>
        <taxon>Magnoliopsida</taxon>
        <taxon>eudicotyledons</taxon>
        <taxon>Gunneridae</taxon>
        <taxon>Pentapetalae</taxon>
        <taxon>Saxifragales</taxon>
        <taxon>Altingiaceae</taxon>
        <taxon>Liquidambar</taxon>
    </lineage>
</organism>
<evidence type="ECO:0000256" key="3">
    <source>
        <dbReference type="ARBA" id="ARBA00022692"/>
    </source>
</evidence>
<dbReference type="GO" id="GO:0016020">
    <property type="term" value="C:membrane"/>
    <property type="evidence" value="ECO:0007669"/>
    <property type="project" value="UniProtKB-SubCell"/>
</dbReference>
<sequence>MTAGLIALCGVPCFILSFTDSFRDKNGNVRYGFATMCGLRSIDGSAAIPHELAAKYRLRSIDVMHAFMSTLVFSAVVVFDQNVLDCFYPTLSDETIKLLEALPVGIGVICGVLFVVFPTRHHGIGFPLSAY</sequence>
<proteinExistence type="inferred from homology"/>
<evidence type="ECO:0000256" key="6">
    <source>
        <dbReference type="SAM" id="Phobius"/>
    </source>
</evidence>
<comment type="caution">
    <text evidence="8">The sequence shown here is derived from an EMBL/GenBank/DDBJ whole genome shotgun (WGS) entry which is preliminary data.</text>
</comment>
<dbReference type="GO" id="GO:0005737">
    <property type="term" value="C:cytoplasm"/>
    <property type="evidence" value="ECO:0007669"/>
    <property type="project" value="UniProtKB-ARBA"/>
</dbReference>
<dbReference type="PANTHER" id="PTHR31621:SF0">
    <property type="entry name" value="PROTEIN DMP6"/>
    <property type="match status" value="1"/>
</dbReference>
<feature type="transmembrane region" description="Helical" evidence="6">
    <location>
        <begin position="99"/>
        <end position="117"/>
    </location>
</feature>
<feature type="signal peptide" evidence="7">
    <location>
        <begin position="1"/>
        <end position="21"/>
    </location>
</feature>
<accession>A0AAP0NA98</accession>
<evidence type="ECO:0000313" key="9">
    <source>
        <dbReference type="Proteomes" id="UP001415857"/>
    </source>
</evidence>
<feature type="chain" id="PRO_5042993068" description="DUF679 domain-containing protein" evidence="7">
    <location>
        <begin position="22"/>
        <end position="131"/>
    </location>
</feature>
<feature type="transmembrane region" description="Helical" evidence="6">
    <location>
        <begin position="61"/>
        <end position="79"/>
    </location>
</feature>
<evidence type="ECO:0000256" key="7">
    <source>
        <dbReference type="SAM" id="SignalP"/>
    </source>
</evidence>
<keyword evidence="9" id="KW-1185">Reference proteome</keyword>
<reference evidence="8 9" key="1">
    <citation type="journal article" date="2024" name="Plant J.">
        <title>Genome sequences and population genomics reveal climatic adaptation and genomic divergence between two closely related sweetgum species.</title>
        <authorList>
            <person name="Xu W.Q."/>
            <person name="Ren C.Q."/>
            <person name="Zhang X.Y."/>
            <person name="Comes H.P."/>
            <person name="Liu X.H."/>
            <person name="Li Y.G."/>
            <person name="Kettle C.J."/>
            <person name="Jalonen R."/>
            <person name="Gaisberger H."/>
            <person name="Ma Y.Z."/>
            <person name="Qiu Y.X."/>
        </authorList>
    </citation>
    <scope>NUCLEOTIDE SEQUENCE [LARGE SCALE GENOMIC DNA]</scope>
    <source>
        <strain evidence="8">Hangzhou</strain>
    </source>
</reference>
<evidence type="ECO:0000256" key="1">
    <source>
        <dbReference type="ARBA" id="ARBA00004141"/>
    </source>
</evidence>
<dbReference type="EMBL" id="JBBPBK010000016">
    <property type="protein sequence ID" value="KAK9267579.1"/>
    <property type="molecule type" value="Genomic_DNA"/>
</dbReference>
<protein>
    <recommendedName>
        <fullName evidence="10">DUF679 domain-containing protein</fullName>
    </recommendedName>
</protein>
<dbReference type="Proteomes" id="UP001415857">
    <property type="component" value="Unassembled WGS sequence"/>
</dbReference>